<feature type="compositionally biased region" description="Gly residues" evidence="1">
    <location>
        <begin position="529"/>
        <end position="540"/>
    </location>
</feature>
<evidence type="ECO:0000256" key="1">
    <source>
        <dbReference type="SAM" id="MobiDB-lite"/>
    </source>
</evidence>
<feature type="transmembrane region" description="Helical" evidence="2">
    <location>
        <begin position="433"/>
        <end position="452"/>
    </location>
</feature>
<feature type="transmembrane region" description="Helical" evidence="2">
    <location>
        <begin position="175"/>
        <end position="194"/>
    </location>
</feature>
<name>A0ABS7RQ75_9ACTN</name>
<evidence type="ECO:0000313" key="4">
    <source>
        <dbReference type="Proteomes" id="UP000754710"/>
    </source>
</evidence>
<dbReference type="EMBL" id="JAIEZQ010000002">
    <property type="protein sequence ID" value="MBY9076075.1"/>
    <property type="molecule type" value="Genomic_DNA"/>
</dbReference>
<comment type="caution">
    <text evidence="3">The sequence shown here is derived from an EMBL/GenBank/DDBJ whole genome shotgun (WGS) entry which is preliminary data.</text>
</comment>
<keyword evidence="2" id="KW-1133">Transmembrane helix</keyword>
<reference evidence="3 4" key="1">
    <citation type="submission" date="2021-08" db="EMBL/GenBank/DDBJ databases">
        <title>Nocardioides bacterium WL0053 sp. nov., isolated from the sediment.</title>
        <authorList>
            <person name="Wang L."/>
            <person name="Zhang D."/>
            <person name="Zhang A."/>
        </authorList>
    </citation>
    <scope>NUCLEOTIDE SEQUENCE [LARGE SCALE GENOMIC DNA]</scope>
    <source>
        <strain evidence="3 4">WL0053</strain>
    </source>
</reference>
<feature type="compositionally biased region" description="Low complexity" evidence="1">
    <location>
        <begin position="769"/>
        <end position="783"/>
    </location>
</feature>
<evidence type="ECO:0000256" key="2">
    <source>
        <dbReference type="SAM" id="Phobius"/>
    </source>
</evidence>
<keyword evidence="2" id="KW-0812">Transmembrane</keyword>
<dbReference type="Proteomes" id="UP000754710">
    <property type="component" value="Unassembled WGS sequence"/>
</dbReference>
<protein>
    <recommendedName>
        <fullName evidence="5">Peptide zinc metalloprotease protein</fullName>
    </recommendedName>
</protein>
<dbReference type="RefSeq" id="WP_221025759.1">
    <property type="nucleotide sequence ID" value="NZ_JAIEZQ010000002.1"/>
</dbReference>
<organism evidence="3 4">
    <name type="scientific">Nocardioides jiangsuensis</name>
    <dbReference type="NCBI Taxonomy" id="2866161"/>
    <lineage>
        <taxon>Bacteria</taxon>
        <taxon>Bacillati</taxon>
        <taxon>Actinomycetota</taxon>
        <taxon>Actinomycetes</taxon>
        <taxon>Propionibacteriales</taxon>
        <taxon>Nocardioidaceae</taxon>
        <taxon>Nocardioides</taxon>
    </lineage>
</organism>
<feature type="region of interest" description="Disordered" evidence="1">
    <location>
        <begin position="713"/>
        <end position="819"/>
    </location>
</feature>
<feature type="transmembrane region" description="Helical" evidence="2">
    <location>
        <begin position="142"/>
        <end position="163"/>
    </location>
</feature>
<feature type="transmembrane region" description="Helical" evidence="2">
    <location>
        <begin position="394"/>
        <end position="412"/>
    </location>
</feature>
<proteinExistence type="predicted"/>
<feature type="transmembrane region" description="Helical" evidence="2">
    <location>
        <begin position="338"/>
        <end position="360"/>
    </location>
</feature>
<feature type="transmembrane region" description="Helical" evidence="2">
    <location>
        <begin position="246"/>
        <end position="264"/>
    </location>
</feature>
<accession>A0ABS7RQ75</accession>
<feature type="compositionally biased region" description="Low complexity" evidence="1">
    <location>
        <begin position="721"/>
        <end position="758"/>
    </location>
</feature>
<gene>
    <name evidence="3" type="ORF">K1X13_14665</name>
</gene>
<keyword evidence="4" id="KW-1185">Reference proteome</keyword>
<keyword evidence="2" id="KW-0472">Membrane</keyword>
<feature type="transmembrane region" description="Helical" evidence="2">
    <location>
        <begin position="206"/>
        <end position="226"/>
    </location>
</feature>
<evidence type="ECO:0000313" key="3">
    <source>
        <dbReference type="EMBL" id="MBY9076075.1"/>
    </source>
</evidence>
<feature type="region of interest" description="Disordered" evidence="1">
    <location>
        <begin position="519"/>
        <end position="541"/>
    </location>
</feature>
<evidence type="ECO:0008006" key="5">
    <source>
        <dbReference type="Google" id="ProtNLM"/>
    </source>
</evidence>
<sequence>MSVTTGPSAPPEPAAPALADGVELIGEMRGSGYRTPPALVRRADGQVIQLTRLLYLVLAAVDGRRTHADIAADVSDRFDRTVSAENVATLVQQQLLPLGLLRLADGTQPAVKKANPLLGLRFKYVVSDPAATRRITAPFAALFNPLVVALVLAGFLVICWWVLFEKGLASAAHEAIYQPGLLLVVFAVTVLSAGFHEFGHASAARYGGSTPGAMGMGLYLVWPAFYTDVTDSYRLGRGGRVRTDLGGLYFNAIVAVAMFGLWWVNQWDALLLVIVTQVLQMIRQLAPLVRFDGYHVLADVTGVPDLYHHIKPILLGLLPQNWHKPETKLLKPWARTVVSVWVLLVVPLLVASMVVMVVAFPRVAATAWDSIGNQWATFRTAFGSGDVLEMATRLLSIVAIGLPVFGTAYILVRLVRRTTTRVWAATEGKPAQRALAVVVALAIVAALAWAWWPEEDRYRPIRSYERGTLTDVLPLASAPAGLAPGVVSRSATLWPASQPLPTADEPALAVVLVPREGGPATASETVTTGGTGTGTGGAPGAGDVATADDQTWVFPFNRPPAPGEGDNQALAVNTEDGSTLYDVAFALVWAEGDTTDNVNSAYALASCRDCTTVAIAFQVVLVVGQSDTIVPQNLAAAVNYNCISCVTAALARQLVLTIEGPLSDLAMEELTALWQEIAAFGADLEGLSLGEIQARLTSYEEQIIAIIERDQGPLVPSRTEASASASPTPSGTAGPSAGPGAGASPTASGDGTTTGGTDSDPDSEPTAGEPSATTDSEPTTEPTPAEEPEPTPTAEATEPAAEPEPTPTAEPTPTTSTSP</sequence>